<dbReference type="EMBL" id="MU839840">
    <property type="protein sequence ID" value="KAK1752333.1"/>
    <property type="molecule type" value="Genomic_DNA"/>
</dbReference>
<evidence type="ECO:0000313" key="6">
    <source>
        <dbReference type="Proteomes" id="UP001239445"/>
    </source>
</evidence>
<keyword evidence="6" id="KW-1185">Reference proteome</keyword>
<dbReference type="PANTHER" id="PTHR43918:SF4">
    <property type="entry name" value="CARBOXYLIC ESTER HYDROLASE"/>
    <property type="match status" value="1"/>
</dbReference>
<dbReference type="Pfam" id="PF00135">
    <property type="entry name" value="COesterase"/>
    <property type="match status" value="1"/>
</dbReference>
<reference evidence="5" key="1">
    <citation type="submission" date="2023-06" db="EMBL/GenBank/DDBJ databases">
        <title>Genome-scale phylogeny and comparative genomics of the fungal order Sordariales.</title>
        <authorList>
            <consortium name="Lawrence Berkeley National Laboratory"/>
            <person name="Hensen N."/>
            <person name="Bonometti L."/>
            <person name="Westerberg I."/>
            <person name="Brannstrom I.O."/>
            <person name="Guillou S."/>
            <person name="Cros-Aarteil S."/>
            <person name="Calhoun S."/>
            <person name="Haridas S."/>
            <person name="Kuo A."/>
            <person name="Mondo S."/>
            <person name="Pangilinan J."/>
            <person name="Riley R."/>
            <person name="Labutti K."/>
            <person name="Andreopoulos B."/>
            <person name="Lipzen A."/>
            <person name="Chen C."/>
            <person name="Yanf M."/>
            <person name="Daum C."/>
            <person name="Ng V."/>
            <person name="Clum A."/>
            <person name="Steindorff A."/>
            <person name="Ohm R."/>
            <person name="Martin F."/>
            <person name="Silar P."/>
            <person name="Natvig D."/>
            <person name="Lalanne C."/>
            <person name="Gautier V."/>
            <person name="Ament-Velasquez S.L."/>
            <person name="Kruys A."/>
            <person name="Hutchinson M.I."/>
            <person name="Powell A.J."/>
            <person name="Barry K."/>
            <person name="Miller A.N."/>
            <person name="Grigoriev I.V."/>
            <person name="Debuchy R."/>
            <person name="Gladieux P."/>
            <person name="Thoren M.H."/>
            <person name="Johannesson H."/>
        </authorList>
    </citation>
    <scope>NUCLEOTIDE SEQUENCE</scope>
    <source>
        <strain evidence="5">PSN4</strain>
    </source>
</reference>
<feature type="chain" id="PRO_5042313613" description="Carboxylic ester hydrolase" evidence="3">
    <location>
        <begin position="21"/>
        <end position="514"/>
    </location>
</feature>
<sequence length="514" mass="53715">MRLTHALGLILPALSGTAAAAAGASSCDNAAGNNLTVSTEQGEIRGIIDPSTPAVRRFLGIPYAKPPLGDLRFSPPQKAGPFSGGVFQANNLGPSCEQFLMKTPPSIYTQVVNEFNLQGLNETSPNVSEDCLTLSVWAPAAPTECPSGGLPVIVFIYGGAFAMGGQDVPYQIPARWIERAQDLIVVTFNYRVNIFGFPNAAGLVSDAQNLGLLDQRLAVEWVHDNIASFGGDPDRVTLWGQSAGAISAGYYQYAYPNDALIDAVIMDSGAETLKAAAGSTADTNHSAFSYVAGHVGCGGLGAAEELACMRSVSAAAIEDAIEAREEATGLPFFFTPVVDNVTVFADYANRPVANVPTIIGTNVNDGVAFVPIGINGVNETLAQVATLAVFFCPGTQAAEDRVAAGVPVYRFLYAGIFPNISPAPFLGAYHQAELPLLFGTAGEFRGPSTALENATSVAMQDAWYALASAGVEGMAEVGWPRYTGPGGLVREFASPDGTVQRDVSLLPTEALCTF</sequence>
<proteinExistence type="inferred from homology"/>
<dbReference type="InterPro" id="IPR019826">
    <property type="entry name" value="Carboxylesterase_B_AS"/>
</dbReference>
<dbReference type="Proteomes" id="UP001239445">
    <property type="component" value="Unassembled WGS sequence"/>
</dbReference>
<dbReference type="InterPro" id="IPR029058">
    <property type="entry name" value="AB_hydrolase_fold"/>
</dbReference>
<dbReference type="InterPro" id="IPR050654">
    <property type="entry name" value="AChE-related_enzymes"/>
</dbReference>
<dbReference type="AlphaFoldDB" id="A0AAJ0B601"/>
<dbReference type="PANTHER" id="PTHR43918">
    <property type="entry name" value="ACETYLCHOLINESTERASE"/>
    <property type="match status" value="1"/>
</dbReference>
<dbReference type="InterPro" id="IPR002018">
    <property type="entry name" value="CarbesteraseB"/>
</dbReference>
<feature type="signal peptide" evidence="3">
    <location>
        <begin position="1"/>
        <end position="20"/>
    </location>
</feature>
<dbReference type="PROSITE" id="PS00941">
    <property type="entry name" value="CARBOXYLESTERASE_B_2"/>
    <property type="match status" value="1"/>
</dbReference>
<dbReference type="SUPFAM" id="SSF53474">
    <property type="entry name" value="alpha/beta-Hydrolases"/>
    <property type="match status" value="1"/>
</dbReference>
<accession>A0AAJ0B601</accession>
<evidence type="ECO:0000256" key="2">
    <source>
        <dbReference type="ARBA" id="ARBA00022801"/>
    </source>
</evidence>
<feature type="domain" description="Carboxylesterase type B" evidence="4">
    <location>
        <begin position="35"/>
        <end position="375"/>
    </location>
</feature>
<gene>
    <name evidence="5" type="ORF">QBC47DRAFT_350486</name>
</gene>
<keyword evidence="2 3" id="KW-0378">Hydrolase</keyword>
<name>A0AAJ0B601_9PEZI</name>
<comment type="similarity">
    <text evidence="1 3">Belongs to the type-B carboxylesterase/lipase family.</text>
</comment>
<protein>
    <recommendedName>
        <fullName evidence="3">Carboxylic ester hydrolase</fullName>
        <ecNumber evidence="3">3.1.1.-</ecNumber>
    </recommendedName>
</protein>
<evidence type="ECO:0000256" key="3">
    <source>
        <dbReference type="RuleBase" id="RU361235"/>
    </source>
</evidence>
<organism evidence="5 6">
    <name type="scientific">Echria macrotheca</name>
    <dbReference type="NCBI Taxonomy" id="438768"/>
    <lineage>
        <taxon>Eukaryota</taxon>
        <taxon>Fungi</taxon>
        <taxon>Dikarya</taxon>
        <taxon>Ascomycota</taxon>
        <taxon>Pezizomycotina</taxon>
        <taxon>Sordariomycetes</taxon>
        <taxon>Sordariomycetidae</taxon>
        <taxon>Sordariales</taxon>
        <taxon>Schizotheciaceae</taxon>
        <taxon>Echria</taxon>
    </lineage>
</organism>
<keyword evidence="3" id="KW-0732">Signal</keyword>
<dbReference type="PROSITE" id="PS00122">
    <property type="entry name" value="CARBOXYLESTERASE_B_1"/>
    <property type="match status" value="1"/>
</dbReference>
<dbReference type="InterPro" id="IPR019819">
    <property type="entry name" value="Carboxylesterase_B_CS"/>
</dbReference>
<dbReference type="Gene3D" id="3.40.50.1820">
    <property type="entry name" value="alpha/beta hydrolase"/>
    <property type="match status" value="2"/>
</dbReference>
<dbReference type="PROSITE" id="PS51257">
    <property type="entry name" value="PROKAR_LIPOPROTEIN"/>
    <property type="match status" value="1"/>
</dbReference>
<evidence type="ECO:0000256" key="1">
    <source>
        <dbReference type="ARBA" id="ARBA00005964"/>
    </source>
</evidence>
<dbReference type="GO" id="GO:0052689">
    <property type="term" value="F:carboxylic ester hydrolase activity"/>
    <property type="evidence" value="ECO:0007669"/>
    <property type="project" value="TreeGrafter"/>
</dbReference>
<evidence type="ECO:0000259" key="4">
    <source>
        <dbReference type="Pfam" id="PF00135"/>
    </source>
</evidence>
<comment type="caution">
    <text evidence="5">The sequence shown here is derived from an EMBL/GenBank/DDBJ whole genome shotgun (WGS) entry which is preliminary data.</text>
</comment>
<dbReference type="EC" id="3.1.1.-" evidence="3"/>
<evidence type="ECO:0000313" key="5">
    <source>
        <dbReference type="EMBL" id="KAK1752333.1"/>
    </source>
</evidence>